<accession>A0A1W1H1B7</accession>
<dbReference type="EMBL" id="FWEU01000004">
    <property type="protein sequence ID" value="SLM25402.1"/>
    <property type="molecule type" value="Genomic_DNA"/>
</dbReference>
<gene>
    <name evidence="1" type="ORF">SAMN04488690_3151</name>
</gene>
<sequence>MAWIYWVLGAMAPSTHGVDLLGWVR</sequence>
<reference evidence="2" key="1">
    <citation type="submission" date="2016-10" db="EMBL/GenBank/DDBJ databases">
        <authorList>
            <person name="Varghese N."/>
        </authorList>
    </citation>
    <scope>NUCLEOTIDE SEQUENCE [LARGE SCALE GENOMIC DNA]</scope>
    <source>
        <strain evidence="2">92MFCol6.1</strain>
    </source>
</reference>
<feature type="non-terminal residue" evidence="1">
    <location>
        <position position="25"/>
    </location>
</feature>
<evidence type="ECO:0000313" key="2">
    <source>
        <dbReference type="Proteomes" id="UP000191133"/>
    </source>
</evidence>
<evidence type="ECO:0000313" key="1">
    <source>
        <dbReference type="EMBL" id="SLM25402.1"/>
    </source>
</evidence>
<dbReference type="Proteomes" id="UP000191133">
    <property type="component" value="Unassembled WGS sequence"/>
</dbReference>
<proteinExistence type="predicted"/>
<organism evidence="1 2">
    <name type="scientific">Stenotrophomonas indicatrix</name>
    <dbReference type="NCBI Taxonomy" id="2045451"/>
    <lineage>
        <taxon>Bacteria</taxon>
        <taxon>Pseudomonadati</taxon>
        <taxon>Pseudomonadota</taxon>
        <taxon>Gammaproteobacteria</taxon>
        <taxon>Lysobacterales</taxon>
        <taxon>Lysobacteraceae</taxon>
        <taxon>Stenotrophomonas</taxon>
    </lineage>
</organism>
<name>A0A1W1H1B7_9GAMM</name>
<dbReference type="AlphaFoldDB" id="A0A1W1H1B7"/>
<protein>
    <submittedName>
        <fullName evidence="1">Uncharacterized protein</fullName>
    </submittedName>
</protein>